<comment type="caution">
    <text evidence="1">The sequence shown here is derived from an EMBL/GenBank/DDBJ whole genome shotgun (WGS) entry which is preliminary data.</text>
</comment>
<keyword evidence="2" id="KW-1185">Reference proteome</keyword>
<evidence type="ECO:0000313" key="1">
    <source>
        <dbReference type="EMBL" id="GIY68210.1"/>
    </source>
</evidence>
<protein>
    <submittedName>
        <fullName evidence="1">Uncharacterized protein</fullName>
    </submittedName>
</protein>
<accession>A0AAV4VE24</accession>
<reference evidence="1 2" key="1">
    <citation type="submission" date="2021-06" db="EMBL/GenBank/DDBJ databases">
        <title>Caerostris extrusa draft genome.</title>
        <authorList>
            <person name="Kono N."/>
            <person name="Arakawa K."/>
        </authorList>
    </citation>
    <scope>NUCLEOTIDE SEQUENCE [LARGE SCALE GENOMIC DNA]</scope>
</reference>
<gene>
    <name evidence="1" type="primary">AVEN_135812_1</name>
    <name evidence="1" type="ORF">CEXT_409201</name>
</gene>
<dbReference type="EMBL" id="BPLR01014341">
    <property type="protein sequence ID" value="GIY68210.1"/>
    <property type="molecule type" value="Genomic_DNA"/>
</dbReference>
<proteinExistence type="predicted"/>
<dbReference type="AlphaFoldDB" id="A0AAV4VE24"/>
<sequence length="98" mass="10881">MNVFPKEAPIYGGGRIVVELYNELPRKGANYYLVFKGSQLRHTSCADSSWNNGYLQLSTRVPIEHQCSIFKNDISSTLHSFGSLVGEGNRIIFNSLAG</sequence>
<evidence type="ECO:0000313" key="2">
    <source>
        <dbReference type="Proteomes" id="UP001054945"/>
    </source>
</evidence>
<dbReference type="Proteomes" id="UP001054945">
    <property type="component" value="Unassembled WGS sequence"/>
</dbReference>
<organism evidence="1 2">
    <name type="scientific">Caerostris extrusa</name>
    <name type="common">Bark spider</name>
    <name type="synonym">Caerostris bankana</name>
    <dbReference type="NCBI Taxonomy" id="172846"/>
    <lineage>
        <taxon>Eukaryota</taxon>
        <taxon>Metazoa</taxon>
        <taxon>Ecdysozoa</taxon>
        <taxon>Arthropoda</taxon>
        <taxon>Chelicerata</taxon>
        <taxon>Arachnida</taxon>
        <taxon>Araneae</taxon>
        <taxon>Araneomorphae</taxon>
        <taxon>Entelegynae</taxon>
        <taxon>Araneoidea</taxon>
        <taxon>Araneidae</taxon>
        <taxon>Caerostris</taxon>
    </lineage>
</organism>
<name>A0AAV4VE24_CAEEX</name>